<dbReference type="Pfam" id="PF09694">
    <property type="entry name" value="Gcw_chp"/>
    <property type="match status" value="1"/>
</dbReference>
<dbReference type="NCBIfam" id="TIGR02001">
    <property type="entry name" value="gcw_chp"/>
    <property type="match status" value="1"/>
</dbReference>
<evidence type="ECO:0000256" key="1">
    <source>
        <dbReference type="SAM" id="SignalP"/>
    </source>
</evidence>
<evidence type="ECO:0000313" key="2">
    <source>
        <dbReference type="EMBL" id="MCW8086794.1"/>
    </source>
</evidence>
<dbReference type="InterPro" id="IPR010239">
    <property type="entry name" value="CHP02001"/>
</dbReference>
<protein>
    <submittedName>
        <fullName evidence="2">TorF family putative porin</fullName>
    </submittedName>
</protein>
<keyword evidence="3" id="KW-1185">Reference proteome</keyword>
<keyword evidence="1" id="KW-0732">Signal</keyword>
<dbReference type="RefSeq" id="WP_301590919.1">
    <property type="nucleotide sequence ID" value="NZ_JAPFQI010000011.1"/>
</dbReference>
<name>A0ABT3NXB6_9PROT</name>
<proteinExistence type="predicted"/>
<accession>A0ABT3NXB6</accession>
<feature type="signal peptide" evidence="1">
    <location>
        <begin position="1"/>
        <end position="22"/>
    </location>
</feature>
<organism evidence="2 3">
    <name type="scientific">Sabulicella glaciei</name>
    <dbReference type="NCBI Taxonomy" id="2984948"/>
    <lineage>
        <taxon>Bacteria</taxon>
        <taxon>Pseudomonadati</taxon>
        <taxon>Pseudomonadota</taxon>
        <taxon>Alphaproteobacteria</taxon>
        <taxon>Acetobacterales</taxon>
        <taxon>Acetobacteraceae</taxon>
        <taxon>Sabulicella</taxon>
    </lineage>
</organism>
<comment type="caution">
    <text evidence="2">The sequence shown here is derived from an EMBL/GenBank/DDBJ whole genome shotgun (WGS) entry which is preliminary data.</text>
</comment>
<evidence type="ECO:0000313" key="3">
    <source>
        <dbReference type="Proteomes" id="UP001526430"/>
    </source>
</evidence>
<gene>
    <name evidence="2" type="ORF">OF850_14250</name>
</gene>
<dbReference type="EMBL" id="JAPFQI010000011">
    <property type="protein sequence ID" value="MCW8086794.1"/>
    <property type="molecule type" value="Genomic_DNA"/>
</dbReference>
<feature type="chain" id="PRO_5045917143" evidence="1">
    <location>
        <begin position="23"/>
        <end position="252"/>
    </location>
</feature>
<reference evidence="2 3" key="1">
    <citation type="submission" date="2022-10" db="EMBL/GenBank/DDBJ databases">
        <title>Roseococcus glaciei nov., sp. nov., isolated from glacier.</title>
        <authorList>
            <person name="Liu Q."/>
            <person name="Xin Y.-H."/>
        </authorList>
    </citation>
    <scope>NUCLEOTIDE SEQUENCE [LARGE SCALE GENOMIC DNA]</scope>
    <source>
        <strain evidence="2 3">MDT2-1-1</strain>
    </source>
</reference>
<dbReference type="Proteomes" id="UP001526430">
    <property type="component" value="Unassembled WGS sequence"/>
</dbReference>
<sequence length="252" mass="26903">MRKILLASTAFTGLSLAQPAAAQVAIGNTGLEASITGTVASDYLFRGISQTRSRIATQATAELAHSSGFYIGGFVSNVRFLGTDARQEVDLFGGYRFAVGGLKLDLGGIWYTYPGYSRPAGAYGLNYAEAQVRASYEVGPVNLLGQFNYSPNFFGSSGNGFYAEGGADWKTGIFDLTLGGRIGYQWIERNVRFGTPDYAWWSVAISREFAIPGIGTVTAAVGYYDTSIRRADCAGGQNICAARALGSISFKF</sequence>